<dbReference type="Proteomes" id="UP000604473">
    <property type="component" value="Unassembled WGS sequence"/>
</dbReference>
<dbReference type="RefSeq" id="WP_075781393.1">
    <property type="nucleotide sequence ID" value="NZ_JAESJD010000006.1"/>
</dbReference>
<dbReference type="EMBL" id="JAESJJ010000021">
    <property type="protein sequence ID" value="MBL3610066.1"/>
    <property type="molecule type" value="Genomic_DNA"/>
</dbReference>
<keyword evidence="2" id="KW-1185">Reference proteome</keyword>
<sequence length="77" mass="8372">MAITRDFAPRLMPAPQAAHYLGVSESTLRTLDLPRRVVGAKRLFDRLDLDAFADSLATEGAAAEVNTCHGKFGRRAS</sequence>
<accession>A0ABS1RVF7</accession>
<protein>
    <submittedName>
        <fullName evidence="1">Helix-turn-helix domain-containing protein</fullName>
    </submittedName>
</protein>
<organism evidence="1 2">
    <name type="scientific">Rhodovulum sulfidophilum</name>
    <name type="common">Rhodobacter sulfidophilus</name>
    <dbReference type="NCBI Taxonomy" id="35806"/>
    <lineage>
        <taxon>Bacteria</taxon>
        <taxon>Pseudomonadati</taxon>
        <taxon>Pseudomonadota</taxon>
        <taxon>Alphaproteobacteria</taxon>
        <taxon>Rhodobacterales</taxon>
        <taxon>Paracoccaceae</taxon>
        <taxon>Rhodovulum</taxon>
    </lineage>
</organism>
<evidence type="ECO:0000313" key="2">
    <source>
        <dbReference type="Proteomes" id="UP000604473"/>
    </source>
</evidence>
<gene>
    <name evidence="1" type="ORF">JMM60_14920</name>
</gene>
<proteinExistence type="predicted"/>
<name>A0ABS1RVF7_RHOSU</name>
<reference evidence="1 2" key="1">
    <citation type="submission" date="2021-01" db="EMBL/GenBank/DDBJ databases">
        <title>Draft genomes of Rhodovulum sulfidophilum.</title>
        <authorList>
            <person name="Guzman M.S."/>
        </authorList>
    </citation>
    <scope>NUCLEOTIDE SEQUENCE [LARGE SCALE GENOMIC DNA]</scope>
    <source>
        <strain evidence="1 2">AB35</strain>
    </source>
</reference>
<evidence type="ECO:0000313" key="1">
    <source>
        <dbReference type="EMBL" id="MBL3610066.1"/>
    </source>
</evidence>
<comment type="caution">
    <text evidence="1">The sequence shown here is derived from an EMBL/GenBank/DDBJ whole genome shotgun (WGS) entry which is preliminary data.</text>
</comment>